<name>A0A505D5N6_9ACTN</name>
<evidence type="ECO:0000313" key="4">
    <source>
        <dbReference type="Proteomes" id="UP000317378"/>
    </source>
</evidence>
<evidence type="ECO:0000313" key="3">
    <source>
        <dbReference type="EMBL" id="TPQ17045.1"/>
    </source>
</evidence>
<dbReference type="Proteomes" id="UP000317378">
    <property type="component" value="Unassembled WGS sequence"/>
</dbReference>
<dbReference type="EMBL" id="VCHX02000312">
    <property type="protein sequence ID" value="TPQ17045.1"/>
    <property type="molecule type" value="Genomic_DNA"/>
</dbReference>
<evidence type="ECO:0000256" key="1">
    <source>
        <dbReference type="SAM" id="MobiDB-lite"/>
    </source>
</evidence>
<dbReference type="InterPro" id="IPR036514">
    <property type="entry name" value="SGNH_hydro_sf"/>
</dbReference>
<dbReference type="CDD" id="cd01832">
    <property type="entry name" value="SGNH_hydrolase_like_1"/>
    <property type="match status" value="1"/>
</dbReference>
<dbReference type="PANTHER" id="PTHR43784">
    <property type="entry name" value="GDSL-LIKE LIPASE/ACYLHYDROLASE, PUTATIVE (AFU_ORTHOLOGUE AFUA_2G00820)-RELATED"/>
    <property type="match status" value="1"/>
</dbReference>
<evidence type="ECO:0000259" key="2">
    <source>
        <dbReference type="Pfam" id="PF13472"/>
    </source>
</evidence>
<dbReference type="GO" id="GO:0016787">
    <property type="term" value="F:hydrolase activity"/>
    <property type="evidence" value="ECO:0007669"/>
    <property type="project" value="UniProtKB-KW"/>
</dbReference>
<accession>A0A505D5N6</accession>
<gene>
    <name evidence="3" type="ORF">FGD71_038565</name>
</gene>
<protein>
    <submittedName>
        <fullName evidence="3">SGNH/GDSL hydrolase family protein</fullName>
    </submittedName>
</protein>
<reference evidence="3 4" key="1">
    <citation type="submission" date="2019-06" db="EMBL/GenBank/DDBJ databases">
        <title>Streptomyces sporangiiformans sp. nov., a novel actinomycete isolated from soil in Mount Song.</title>
        <authorList>
            <person name="Han L."/>
        </authorList>
    </citation>
    <scope>NUCLEOTIDE SEQUENCE [LARGE SCALE GENOMIC DNA]</scope>
    <source>
        <strain evidence="3 4">NEAU-SSA 1</strain>
    </source>
</reference>
<dbReference type="AlphaFoldDB" id="A0A505D5N6"/>
<dbReference type="SUPFAM" id="SSF52266">
    <property type="entry name" value="SGNH hydrolase"/>
    <property type="match status" value="1"/>
</dbReference>
<dbReference type="Gene3D" id="3.40.50.1110">
    <property type="entry name" value="SGNH hydrolase"/>
    <property type="match status" value="1"/>
</dbReference>
<dbReference type="RefSeq" id="WP_119105208.1">
    <property type="nucleotide sequence ID" value="NZ_QXMJ01000312.1"/>
</dbReference>
<dbReference type="InterPro" id="IPR013830">
    <property type="entry name" value="SGNH_hydro"/>
</dbReference>
<feature type="region of interest" description="Disordered" evidence="1">
    <location>
        <begin position="242"/>
        <end position="265"/>
    </location>
</feature>
<sequence length="265" mass="28779">MTTHPYTRYVAIGDSQTEGIGDGDEVHGHRGWADRLAEILAEGHPEFTYANLAVRGKVTAQIRAEQLEPALALKPDLVTVVAGMNDLVRPGFDAERIVGDIEEMLARLAESGARVATVTYPDLGKVSPFARRALPRVLDLNARLRAAAERHGVAVLDVFPHPVTSDPRLWSPDRIHAGPLGHARLASGMAHTLGLPGHADWSDPLPPLPPPTPVSALRTTSADVRWAVGFLGPWAWRRLRGRSSGDGRTAKRPELTPWVTDKKLT</sequence>
<dbReference type="InterPro" id="IPR053140">
    <property type="entry name" value="GDSL_Rv0518-like"/>
</dbReference>
<feature type="domain" description="SGNH hydrolase-type esterase" evidence="2">
    <location>
        <begin position="11"/>
        <end position="184"/>
    </location>
</feature>
<proteinExistence type="predicted"/>
<organism evidence="3 4">
    <name type="scientific">Streptomyces sporangiiformans</name>
    <dbReference type="NCBI Taxonomy" id="2315329"/>
    <lineage>
        <taxon>Bacteria</taxon>
        <taxon>Bacillati</taxon>
        <taxon>Actinomycetota</taxon>
        <taxon>Actinomycetes</taxon>
        <taxon>Kitasatosporales</taxon>
        <taxon>Streptomycetaceae</taxon>
        <taxon>Streptomyces</taxon>
    </lineage>
</organism>
<dbReference type="OrthoDB" id="3465773at2"/>
<dbReference type="Pfam" id="PF13472">
    <property type="entry name" value="Lipase_GDSL_2"/>
    <property type="match status" value="1"/>
</dbReference>
<keyword evidence="4" id="KW-1185">Reference proteome</keyword>
<keyword evidence="3" id="KW-0378">Hydrolase</keyword>
<comment type="caution">
    <text evidence="3">The sequence shown here is derived from an EMBL/GenBank/DDBJ whole genome shotgun (WGS) entry which is preliminary data.</text>
</comment>
<feature type="compositionally biased region" description="Basic and acidic residues" evidence="1">
    <location>
        <begin position="243"/>
        <end position="265"/>
    </location>
</feature>
<dbReference type="PANTHER" id="PTHR43784:SF2">
    <property type="entry name" value="GDSL-LIKE LIPASE_ACYLHYDROLASE, PUTATIVE (AFU_ORTHOLOGUE AFUA_2G00820)-RELATED"/>
    <property type="match status" value="1"/>
</dbReference>